<dbReference type="RefSeq" id="YP_001956736.1">
    <property type="nucleotide sequence ID" value="NC_010821.1"/>
</dbReference>
<organismHost>
    <name type="scientific">Pseudomonas chlororaphis</name>
    <dbReference type="NCBI Taxonomy" id="587753"/>
</organismHost>
<dbReference type="KEGG" id="vg:6372256"/>
<feature type="transmembrane region" description="Helical" evidence="1">
    <location>
        <begin position="12"/>
        <end position="33"/>
    </location>
</feature>
<evidence type="ECO:0000256" key="1">
    <source>
        <dbReference type="SAM" id="Phobius"/>
    </source>
</evidence>
<sequence length="85" mass="9625">MTPFKKWLLRPLYIALYYLSGLIFGGILAIIVLSMMDGLSIIEIYEKIKDDAGLIAMSYLGAYWVKWNFVYGPQKVTEVKNGTNG</sequence>
<keyword evidence="1" id="KW-1133">Transmembrane helix</keyword>
<keyword evidence="3" id="KW-1185">Reference proteome</keyword>
<accession>B3FJY6</accession>
<keyword evidence="1" id="KW-0812">Transmembrane</keyword>
<proteinExistence type="predicted"/>
<dbReference type="EMBL" id="EU197055">
    <property type="protein sequence ID" value="ABY62844.1"/>
    <property type="molecule type" value="Genomic_DNA"/>
</dbReference>
<reference evidence="2 3" key="1">
    <citation type="journal article" date="2008" name="Virology">
        <title>Characterization of Pseudomonas chlororaphis myovirus 201varphi2-1 via genomic sequencing, mass spectrometry, and electron microscopy.</title>
        <authorList>
            <person name="Thomas J.A."/>
            <person name="Rolando M.R."/>
            <person name="Carroll C.A."/>
            <person name="Shen P.S."/>
            <person name="Belnap D.M."/>
            <person name="Weintraub S.T."/>
            <person name="Serwer P."/>
            <person name="Hardies S.C."/>
        </authorList>
    </citation>
    <scope>NUCLEOTIDE SEQUENCE</scope>
</reference>
<evidence type="ECO:0000313" key="2">
    <source>
        <dbReference type="EMBL" id="ABY62844.1"/>
    </source>
</evidence>
<gene>
    <name evidence="2" type="ORF">201phi2-1p010</name>
</gene>
<evidence type="ECO:0000313" key="3">
    <source>
        <dbReference type="Proteomes" id="UP000002421"/>
    </source>
</evidence>
<organism evidence="2 3">
    <name type="scientific">Pseudomonas phage 201phi2-1</name>
    <name type="common">Pseudomonas chlororaphis phage 201phi2-1</name>
    <dbReference type="NCBI Taxonomy" id="198110"/>
    <lineage>
        <taxon>Viruses</taxon>
        <taxon>Duplodnaviria</taxon>
        <taxon>Heunggongvirae</taxon>
        <taxon>Uroviricota</taxon>
        <taxon>Caudoviricetes</taxon>
        <taxon>Chimalliviridae</taxon>
        <taxon>Serwervirus</taxon>
        <taxon>Serwervirus 201phi21</taxon>
    </lineage>
</organism>
<dbReference type="Proteomes" id="UP000002421">
    <property type="component" value="Segment"/>
</dbReference>
<keyword evidence="1" id="KW-0472">Membrane</keyword>
<name>B3FJY6_BP201</name>
<protein>
    <submittedName>
        <fullName evidence="2">Uncharacterized protein</fullName>
    </submittedName>
</protein>